<feature type="domain" description="ABC transporter" evidence="5">
    <location>
        <begin position="20"/>
        <end position="262"/>
    </location>
</feature>
<dbReference type="InterPro" id="IPR003593">
    <property type="entry name" value="AAA+_ATPase"/>
</dbReference>
<keyword evidence="3" id="KW-0547">Nucleotide-binding</keyword>
<dbReference type="GO" id="GO:0005524">
    <property type="term" value="F:ATP binding"/>
    <property type="evidence" value="ECO:0007669"/>
    <property type="project" value="UniProtKB-KW"/>
</dbReference>
<gene>
    <name evidence="6" type="ORF">IAG42_33215</name>
</gene>
<dbReference type="RefSeq" id="WP_188340656.1">
    <property type="nucleotide sequence ID" value="NZ_CP061281.1"/>
</dbReference>
<dbReference type="CDD" id="cd03257">
    <property type="entry name" value="ABC_NikE_OppD_transporters"/>
    <property type="match status" value="1"/>
</dbReference>
<evidence type="ECO:0000259" key="5">
    <source>
        <dbReference type="PROSITE" id="PS50893"/>
    </source>
</evidence>
<evidence type="ECO:0000256" key="3">
    <source>
        <dbReference type="ARBA" id="ARBA00022741"/>
    </source>
</evidence>
<dbReference type="SUPFAM" id="SSF52540">
    <property type="entry name" value="P-loop containing nucleoside triphosphate hydrolases"/>
    <property type="match status" value="1"/>
</dbReference>
<dbReference type="KEGG" id="sxn:IAG42_33215"/>
<dbReference type="InterPro" id="IPR003439">
    <property type="entry name" value="ABC_transporter-like_ATP-bd"/>
</dbReference>
<evidence type="ECO:0000313" key="6">
    <source>
        <dbReference type="EMBL" id="QNS07995.1"/>
    </source>
</evidence>
<protein>
    <submittedName>
        <fullName evidence="6">ABC transporter ATP-binding protein</fullName>
    </submittedName>
</protein>
<dbReference type="PROSITE" id="PS50893">
    <property type="entry name" value="ABC_TRANSPORTER_2"/>
    <property type="match status" value="1"/>
</dbReference>
<dbReference type="AlphaFoldDB" id="A0A7H1BGZ0"/>
<comment type="similarity">
    <text evidence="1">Belongs to the ABC transporter superfamily.</text>
</comment>
<evidence type="ECO:0000256" key="4">
    <source>
        <dbReference type="ARBA" id="ARBA00022840"/>
    </source>
</evidence>
<dbReference type="SMART" id="SM00382">
    <property type="entry name" value="AAA"/>
    <property type="match status" value="1"/>
</dbReference>
<dbReference type="EMBL" id="CP061281">
    <property type="protein sequence ID" value="QNS07995.1"/>
    <property type="molecule type" value="Genomic_DNA"/>
</dbReference>
<dbReference type="PANTHER" id="PTHR43776">
    <property type="entry name" value="TRANSPORT ATP-BINDING PROTEIN"/>
    <property type="match status" value="1"/>
</dbReference>
<proteinExistence type="inferred from homology"/>
<dbReference type="InterPro" id="IPR017871">
    <property type="entry name" value="ABC_transporter-like_CS"/>
</dbReference>
<dbReference type="GO" id="GO:0016887">
    <property type="term" value="F:ATP hydrolysis activity"/>
    <property type="evidence" value="ECO:0007669"/>
    <property type="project" value="InterPro"/>
</dbReference>
<dbReference type="InterPro" id="IPR027417">
    <property type="entry name" value="P-loop_NTPase"/>
</dbReference>
<dbReference type="Gene3D" id="3.40.50.300">
    <property type="entry name" value="P-loop containing nucleotide triphosphate hydrolases"/>
    <property type="match status" value="1"/>
</dbReference>
<keyword evidence="2" id="KW-0813">Transport</keyword>
<dbReference type="Proteomes" id="UP000516428">
    <property type="component" value="Chromosome"/>
</dbReference>
<dbReference type="PANTHER" id="PTHR43776:SF7">
    <property type="entry name" value="D,D-DIPEPTIDE TRANSPORT ATP-BINDING PROTEIN DDPF-RELATED"/>
    <property type="match status" value="1"/>
</dbReference>
<dbReference type="InterPro" id="IPR050319">
    <property type="entry name" value="ABC_transp_ATP-bind"/>
</dbReference>
<keyword evidence="7" id="KW-1185">Reference proteome</keyword>
<reference evidence="6 7" key="1">
    <citation type="submission" date="2020-09" db="EMBL/GenBank/DDBJ databases">
        <title>A novel species.</title>
        <authorList>
            <person name="Gao J."/>
        </authorList>
    </citation>
    <scope>NUCLEOTIDE SEQUENCE [LARGE SCALE GENOMIC DNA]</scope>
    <source>
        <strain evidence="6 7">CRXT-Y-14</strain>
    </source>
</reference>
<evidence type="ECO:0000256" key="2">
    <source>
        <dbReference type="ARBA" id="ARBA00022448"/>
    </source>
</evidence>
<name>A0A7H1BGZ0_9ACTN</name>
<evidence type="ECO:0000256" key="1">
    <source>
        <dbReference type="ARBA" id="ARBA00005417"/>
    </source>
</evidence>
<dbReference type="Pfam" id="PF00005">
    <property type="entry name" value="ABC_tran"/>
    <property type="match status" value="1"/>
</dbReference>
<sequence length="279" mass="30443">MVNQPLEKEHVTEPVKENVLEAVGLRKTYGEAVAVDDVSFTLAAGESLAVVGESGSGKTTVARMLLGLEKPDAGTLTVCGRERPAARRVASRERRRRAREIQIVFQDPYASLDRLQKVGDVIETALALHFPLPAEERRSRAAELLESVGLAERHLTMRPAQLSGGQRQRVAIARALAVEPRVLVLDEAVAALDVSIQAQILNLLADIREQRDIAYVFISHDLAVVHQISDRALVMCGGKVVEEGPTDRILAAPQEPYTRQLRAAVPGPGWTPSRRPQPA</sequence>
<organism evidence="6 7">
    <name type="scientific">Streptomyces xanthii</name>
    <dbReference type="NCBI Taxonomy" id="2768069"/>
    <lineage>
        <taxon>Bacteria</taxon>
        <taxon>Bacillati</taxon>
        <taxon>Actinomycetota</taxon>
        <taxon>Actinomycetes</taxon>
        <taxon>Kitasatosporales</taxon>
        <taxon>Streptomycetaceae</taxon>
        <taxon>Streptomyces</taxon>
    </lineage>
</organism>
<dbReference type="PROSITE" id="PS00211">
    <property type="entry name" value="ABC_TRANSPORTER_1"/>
    <property type="match status" value="1"/>
</dbReference>
<dbReference type="GO" id="GO:0055085">
    <property type="term" value="P:transmembrane transport"/>
    <property type="evidence" value="ECO:0007669"/>
    <property type="project" value="UniProtKB-ARBA"/>
</dbReference>
<keyword evidence="4 6" id="KW-0067">ATP-binding</keyword>
<evidence type="ECO:0000313" key="7">
    <source>
        <dbReference type="Proteomes" id="UP000516428"/>
    </source>
</evidence>
<accession>A0A7H1BGZ0</accession>